<sequence length="216" mass="23531">MRNMAGRTVRAEKVEATREAILTAAEQLFAEHGVHAVSNRQIGVAAGQGNTAAVNYHFGTKTELVRAIARKHAEQIEEIRSRLIGHSQGSIELRDLVSCLVRPVTEHLETLGSPTWYARFNAQLLADPALYQIAADEAFVSPSLQRLVTGLKSCLPGLPPAVITNRGIMARHLIIQMCVERERALADGTPLSWPTWHDMTVGLTDAIVGLWAAPAT</sequence>
<evidence type="ECO:0000313" key="7">
    <source>
        <dbReference type="Proteomes" id="UP000653411"/>
    </source>
</evidence>
<keyword evidence="7" id="KW-1185">Reference proteome</keyword>
<dbReference type="PROSITE" id="PS50977">
    <property type="entry name" value="HTH_TETR_2"/>
    <property type="match status" value="1"/>
</dbReference>
<dbReference type="InterPro" id="IPR001647">
    <property type="entry name" value="HTH_TetR"/>
</dbReference>
<dbReference type="SUPFAM" id="SSF46689">
    <property type="entry name" value="Homeodomain-like"/>
    <property type="match status" value="1"/>
</dbReference>
<evidence type="ECO:0000313" key="6">
    <source>
        <dbReference type="EMBL" id="GGM98602.1"/>
    </source>
</evidence>
<evidence type="ECO:0000259" key="5">
    <source>
        <dbReference type="PROSITE" id="PS50977"/>
    </source>
</evidence>
<dbReference type="GO" id="GO:0000976">
    <property type="term" value="F:transcription cis-regulatory region binding"/>
    <property type="evidence" value="ECO:0007669"/>
    <property type="project" value="TreeGrafter"/>
</dbReference>
<dbReference type="Pfam" id="PF00440">
    <property type="entry name" value="TetR_N"/>
    <property type="match status" value="1"/>
</dbReference>
<dbReference type="InterPro" id="IPR050109">
    <property type="entry name" value="HTH-type_TetR-like_transc_reg"/>
</dbReference>
<keyword evidence="1" id="KW-0805">Transcription regulation</keyword>
<dbReference type="Proteomes" id="UP000653411">
    <property type="component" value="Unassembled WGS sequence"/>
</dbReference>
<dbReference type="Gene3D" id="1.10.357.10">
    <property type="entry name" value="Tetracycline Repressor, domain 2"/>
    <property type="match status" value="1"/>
</dbReference>
<comment type="caution">
    <text evidence="6">The sequence shown here is derived from an EMBL/GenBank/DDBJ whole genome shotgun (WGS) entry which is preliminary data.</text>
</comment>
<dbReference type="PANTHER" id="PTHR30055">
    <property type="entry name" value="HTH-TYPE TRANSCRIPTIONAL REGULATOR RUTR"/>
    <property type="match status" value="1"/>
</dbReference>
<reference evidence="6" key="1">
    <citation type="journal article" date="2014" name="Int. J. Syst. Evol. Microbiol.">
        <title>Complete genome sequence of Corynebacterium casei LMG S-19264T (=DSM 44701T), isolated from a smear-ripened cheese.</title>
        <authorList>
            <consortium name="US DOE Joint Genome Institute (JGI-PGF)"/>
            <person name="Walter F."/>
            <person name="Albersmeier A."/>
            <person name="Kalinowski J."/>
            <person name="Ruckert C."/>
        </authorList>
    </citation>
    <scope>NUCLEOTIDE SEQUENCE</scope>
    <source>
        <strain evidence="6">CGMCC 4.7110</strain>
    </source>
</reference>
<proteinExistence type="predicted"/>
<dbReference type="AlphaFoldDB" id="A0A917X9X2"/>
<keyword evidence="2 4" id="KW-0238">DNA-binding</keyword>
<dbReference type="GO" id="GO:0003700">
    <property type="term" value="F:DNA-binding transcription factor activity"/>
    <property type="evidence" value="ECO:0007669"/>
    <property type="project" value="TreeGrafter"/>
</dbReference>
<dbReference type="EMBL" id="BMML01000003">
    <property type="protein sequence ID" value="GGM98602.1"/>
    <property type="molecule type" value="Genomic_DNA"/>
</dbReference>
<dbReference type="InterPro" id="IPR009057">
    <property type="entry name" value="Homeodomain-like_sf"/>
</dbReference>
<feature type="domain" description="HTH tetR-type" evidence="5">
    <location>
        <begin position="15"/>
        <end position="76"/>
    </location>
</feature>
<reference evidence="6" key="2">
    <citation type="submission" date="2020-09" db="EMBL/GenBank/DDBJ databases">
        <authorList>
            <person name="Sun Q."/>
            <person name="Zhou Y."/>
        </authorList>
    </citation>
    <scope>NUCLEOTIDE SEQUENCE</scope>
    <source>
        <strain evidence="6">CGMCC 4.7110</strain>
    </source>
</reference>
<keyword evidence="3" id="KW-0804">Transcription</keyword>
<name>A0A917X9X2_9ACTN</name>
<dbReference type="PANTHER" id="PTHR30055:SF234">
    <property type="entry name" value="HTH-TYPE TRANSCRIPTIONAL REGULATOR BETI"/>
    <property type="match status" value="1"/>
</dbReference>
<gene>
    <name evidence="6" type="ORF">GCM10011578_019570</name>
</gene>
<evidence type="ECO:0000256" key="2">
    <source>
        <dbReference type="ARBA" id="ARBA00023125"/>
    </source>
</evidence>
<protein>
    <submittedName>
        <fullName evidence="6">TetR family transcriptional regulator</fullName>
    </submittedName>
</protein>
<evidence type="ECO:0000256" key="4">
    <source>
        <dbReference type="PROSITE-ProRule" id="PRU00335"/>
    </source>
</evidence>
<evidence type="ECO:0000256" key="1">
    <source>
        <dbReference type="ARBA" id="ARBA00023015"/>
    </source>
</evidence>
<feature type="DNA-binding region" description="H-T-H motif" evidence="4">
    <location>
        <begin position="39"/>
        <end position="58"/>
    </location>
</feature>
<evidence type="ECO:0000256" key="3">
    <source>
        <dbReference type="ARBA" id="ARBA00023163"/>
    </source>
</evidence>
<organism evidence="6 7">
    <name type="scientific">Streptomyces fuscichromogenes</name>
    <dbReference type="NCBI Taxonomy" id="1324013"/>
    <lineage>
        <taxon>Bacteria</taxon>
        <taxon>Bacillati</taxon>
        <taxon>Actinomycetota</taxon>
        <taxon>Actinomycetes</taxon>
        <taxon>Kitasatosporales</taxon>
        <taxon>Streptomycetaceae</taxon>
        <taxon>Streptomyces</taxon>
    </lineage>
</organism>
<accession>A0A917X9X2</accession>